<name>A0A061DNW3_THECC</name>
<accession>A0A061DNW3</accession>
<sequence>MDKPSEAHLQATCRVLRYLKTTLSQGILFSIDSDICLQAYSDSDWVGCPDTRRAVTGYGVLLGNSLISWKAKKQSVVARSSTEAAYRAMFQGEMSPDPRALVKLGHYHMPHKNATGDDLSIFTPQSTPKFLEVALDLELIHSSCNFKCTAFV</sequence>
<dbReference type="AlphaFoldDB" id="A0A061DNW3"/>
<dbReference type="PANTHER" id="PTHR11439">
    <property type="entry name" value="GAG-POL-RELATED RETROTRANSPOSON"/>
    <property type="match status" value="1"/>
</dbReference>
<dbReference type="EMBL" id="CM001879">
    <property type="protein sequence ID" value="EOX93751.1"/>
    <property type="molecule type" value="Genomic_DNA"/>
</dbReference>
<keyword evidence="2" id="KW-1185">Reference proteome</keyword>
<evidence type="ECO:0000313" key="2">
    <source>
        <dbReference type="Proteomes" id="UP000026915"/>
    </source>
</evidence>
<organism evidence="1 2">
    <name type="scientific">Theobroma cacao</name>
    <name type="common">Cacao</name>
    <name type="synonym">Cocoa</name>
    <dbReference type="NCBI Taxonomy" id="3641"/>
    <lineage>
        <taxon>Eukaryota</taxon>
        <taxon>Viridiplantae</taxon>
        <taxon>Streptophyta</taxon>
        <taxon>Embryophyta</taxon>
        <taxon>Tracheophyta</taxon>
        <taxon>Spermatophyta</taxon>
        <taxon>Magnoliopsida</taxon>
        <taxon>eudicotyledons</taxon>
        <taxon>Gunneridae</taxon>
        <taxon>Pentapetalae</taxon>
        <taxon>rosids</taxon>
        <taxon>malvids</taxon>
        <taxon>Malvales</taxon>
        <taxon>Malvaceae</taxon>
        <taxon>Byttnerioideae</taxon>
        <taxon>Theobroma</taxon>
    </lineage>
</organism>
<dbReference type="CDD" id="cd09272">
    <property type="entry name" value="RNase_HI_RT_Ty1"/>
    <property type="match status" value="1"/>
</dbReference>
<dbReference type="STRING" id="3641.A0A061DNW3"/>
<gene>
    <name evidence="1" type="ORF">TCM_002669</name>
</gene>
<dbReference type="InParanoid" id="A0A061DNW3"/>
<dbReference type="HOGENOM" id="CLU_1725595_0_0_1"/>
<protein>
    <recommendedName>
        <fullName evidence="3">Cysteine-rich RLK (RECEPTOR-like protein kinase) 8</fullName>
    </recommendedName>
</protein>
<evidence type="ECO:0008006" key="3">
    <source>
        <dbReference type="Google" id="ProtNLM"/>
    </source>
</evidence>
<evidence type="ECO:0000313" key="1">
    <source>
        <dbReference type="EMBL" id="EOX93751.1"/>
    </source>
</evidence>
<dbReference type="PANTHER" id="PTHR11439:SF498">
    <property type="entry name" value="DNAK FAMILY PROTEIN"/>
    <property type="match status" value="1"/>
</dbReference>
<reference evidence="1 2" key="1">
    <citation type="journal article" date="2013" name="Genome Biol.">
        <title>The genome sequence of the most widely cultivated cacao type and its use to identify candidate genes regulating pod color.</title>
        <authorList>
            <person name="Motamayor J.C."/>
            <person name="Mockaitis K."/>
            <person name="Schmutz J."/>
            <person name="Haiminen N."/>
            <person name="Iii D.L."/>
            <person name="Cornejo O."/>
            <person name="Findley S.D."/>
            <person name="Zheng P."/>
            <person name="Utro F."/>
            <person name="Royaert S."/>
            <person name="Saski C."/>
            <person name="Jenkins J."/>
            <person name="Podicheti R."/>
            <person name="Zhao M."/>
            <person name="Scheffler B.E."/>
            <person name="Stack J.C."/>
            <person name="Feltus F.A."/>
            <person name="Mustiga G.M."/>
            <person name="Amores F."/>
            <person name="Phillips W."/>
            <person name="Marelli J.P."/>
            <person name="May G.D."/>
            <person name="Shapiro H."/>
            <person name="Ma J."/>
            <person name="Bustamante C.D."/>
            <person name="Schnell R.J."/>
            <person name="Main D."/>
            <person name="Gilbert D."/>
            <person name="Parida L."/>
            <person name="Kuhn D.N."/>
        </authorList>
    </citation>
    <scope>NUCLEOTIDE SEQUENCE [LARGE SCALE GENOMIC DNA]</scope>
    <source>
        <strain evidence="2">cv. Matina 1-6</strain>
    </source>
</reference>
<proteinExistence type="predicted"/>
<dbReference type="Gramene" id="EOX93751">
    <property type="protein sequence ID" value="EOX93751"/>
    <property type="gene ID" value="TCM_002669"/>
</dbReference>
<dbReference type="eggNOG" id="KOG0017">
    <property type="taxonomic scope" value="Eukaryota"/>
</dbReference>
<dbReference type="Proteomes" id="UP000026915">
    <property type="component" value="Chromosome 1"/>
</dbReference>